<evidence type="ECO:0000256" key="1">
    <source>
        <dbReference type="SAM" id="Coils"/>
    </source>
</evidence>
<proteinExistence type="predicted"/>
<evidence type="ECO:0000313" key="3">
    <source>
        <dbReference type="Proteomes" id="UP000006262"/>
    </source>
</evidence>
<accession>A0AAD2TSU1</accession>
<feature type="coiled-coil region" evidence="1">
    <location>
        <begin position="87"/>
        <end position="114"/>
    </location>
</feature>
<dbReference type="AlphaFoldDB" id="A0AAD2TSU1"/>
<dbReference type="Proteomes" id="UP000006262">
    <property type="component" value="Unassembled WGS sequence"/>
</dbReference>
<protein>
    <submittedName>
        <fullName evidence="2">Uncharacterized protein</fullName>
    </submittedName>
</protein>
<reference evidence="2 3" key="1">
    <citation type="submission" date="2012-02" db="EMBL/GenBank/DDBJ databases">
        <title>The Genome Sequence of Parabacteroides distasonis CL09T03C24.</title>
        <authorList>
            <consortium name="The Broad Institute Genome Sequencing Platform"/>
            <person name="Earl A."/>
            <person name="Ward D."/>
            <person name="Feldgarden M."/>
            <person name="Gevers D."/>
            <person name="Zitomersky N.L."/>
            <person name="Coyne M.J."/>
            <person name="Comstock L.E."/>
            <person name="Young S.K."/>
            <person name="Zeng Q."/>
            <person name="Gargeya S."/>
            <person name="Fitzgerald M."/>
            <person name="Haas B."/>
            <person name="Abouelleil A."/>
            <person name="Alvarado L."/>
            <person name="Arachchi H.M."/>
            <person name="Berlin A."/>
            <person name="Chapman S.B."/>
            <person name="Gearin G."/>
            <person name="Goldberg J."/>
            <person name="Griggs A."/>
            <person name="Gujja S."/>
            <person name="Hansen M."/>
            <person name="Heiman D."/>
            <person name="Howarth C."/>
            <person name="Larimer J."/>
            <person name="Lui A."/>
            <person name="MacDonald P.J.P."/>
            <person name="McCowen C."/>
            <person name="Montmayeur A."/>
            <person name="Murphy C."/>
            <person name="Neiman D."/>
            <person name="Pearson M."/>
            <person name="Priest M."/>
            <person name="Roberts A."/>
            <person name="Saif S."/>
            <person name="Shea T."/>
            <person name="Sisk P."/>
            <person name="Stolte C."/>
            <person name="Sykes S."/>
            <person name="Wortman J."/>
            <person name="Nusbaum C."/>
            <person name="Birren B."/>
        </authorList>
    </citation>
    <scope>NUCLEOTIDE SEQUENCE [LARGE SCALE GENOMIC DNA]</scope>
    <source>
        <strain evidence="2 3">CL09T03C24</strain>
    </source>
</reference>
<dbReference type="EMBL" id="AGZN01000003">
    <property type="protein sequence ID" value="EKN33229.1"/>
    <property type="molecule type" value="Genomic_DNA"/>
</dbReference>
<keyword evidence="1" id="KW-0175">Coiled coil</keyword>
<comment type="caution">
    <text evidence="2">The sequence shown here is derived from an EMBL/GenBank/DDBJ whole genome shotgun (WGS) entry which is preliminary data.</text>
</comment>
<gene>
    <name evidence="2" type="ORF">HMPREF1059_00270</name>
</gene>
<organism evidence="2 3">
    <name type="scientific">Parabacteroides distasonis CL09T03C24</name>
    <dbReference type="NCBI Taxonomy" id="999417"/>
    <lineage>
        <taxon>Bacteria</taxon>
        <taxon>Pseudomonadati</taxon>
        <taxon>Bacteroidota</taxon>
        <taxon>Bacteroidia</taxon>
        <taxon>Bacteroidales</taxon>
        <taxon>Tannerellaceae</taxon>
        <taxon>Parabacteroides</taxon>
    </lineage>
</organism>
<dbReference type="RefSeq" id="WP_005862439.1">
    <property type="nucleotide sequence ID" value="NZ_JH976485.1"/>
</dbReference>
<sequence length="313" mass="36405">MENTEIVLNFPVHKLNSEITEKISKIRSSQIPEQIQKGLQNEIMWVDLLGKITTVAELDSLNRVKLSSAYCQFLWIICDIAIKTYDANVLELELAKETEEIKDALIKMVKLSQKRTKEIDVLNEIIDHQAVFEKAFSEFGLAEQLITTKFTKEDVCRFNCLDMTSDYGSKTNSVYCYGIIFILLHELAHFRFGHICPTKEDEKDADSLAFWDIYYDVLDTDKITATLGVISALFSLLFFSKDLNGDEQHPDEDKRVFEIFDIVRDDCANYAGLIVQFFKLWAFYWNIKDFPSMSETYEQTLDDIKNWLEKKKK</sequence>
<evidence type="ECO:0000313" key="2">
    <source>
        <dbReference type="EMBL" id="EKN33229.1"/>
    </source>
</evidence>
<name>A0AAD2TSU1_PARDI</name>